<organism evidence="1">
    <name type="scientific">marine sediment metagenome</name>
    <dbReference type="NCBI Taxonomy" id="412755"/>
    <lineage>
        <taxon>unclassified sequences</taxon>
        <taxon>metagenomes</taxon>
        <taxon>ecological metagenomes</taxon>
    </lineage>
</organism>
<reference evidence="1" key="1">
    <citation type="journal article" date="2015" name="Nature">
        <title>Complex archaea that bridge the gap between prokaryotes and eukaryotes.</title>
        <authorList>
            <person name="Spang A."/>
            <person name="Saw J.H."/>
            <person name="Jorgensen S.L."/>
            <person name="Zaremba-Niedzwiedzka K."/>
            <person name="Martijn J."/>
            <person name="Lind A.E."/>
            <person name="van Eijk R."/>
            <person name="Schleper C."/>
            <person name="Guy L."/>
            <person name="Ettema T.J."/>
        </authorList>
    </citation>
    <scope>NUCLEOTIDE SEQUENCE</scope>
</reference>
<name>A0A0F9GTM0_9ZZZZ</name>
<accession>A0A0F9GTM0</accession>
<proteinExistence type="predicted"/>
<comment type="caution">
    <text evidence="1">The sequence shown here is derived from an EMBL/GenBank/DDBJ whole genome shotgun (WGS) entry which is preliminary data.</text>
</comment>
<gene>
    <name evidence="1" type="ORF">LCGC14_1869190</name>
</gene>
<sequence>MDNQSRRVVAILETMWDWRGQTSGAGYGEAPRYFRINPQNHSGRRLYKLIGPDAKMLVTNACRELGKSAKDHGKPDPDWLRDNLQRLDNKMGGFDTLLVCG</sequence>
<dbReference type="EMBL" id="LAZR01019045">
    <property type="protein sequence ID" value="KKL93991.1"/>
    <property type="molecule type" value="Genomic_DNA"/>
</dbReference>
<dbReference type="AlphaFoldDB" id="A0A0F9GTM0"/>
<protein>
    <submittedName>
        <fullName evidence="1">Uncharacterized protein</fullName>
    </submittedName>
</protein>
<evidence type="ECO:0000313" key="1">
    <source>
        <dbReference type="EMBL" id="KKL93991.1"/>
    </source>
</evidence>